<dbReference type="OrthoDB" id="116380at2759"/>
<accession>A0A0L0HIM0</accession>
<protein>
    <submittedName>
        <fullName evidence="11">Potassium/sodium efflux P-type ATPase, fungal-type</fullName>
    </submittedName>
</protein>
<dbReference type="Gene3D" id="2.70.150.10">
    <property type="entry name" value="Calcium-transporting ATPase, cytoplasmic transduction domain A"/>
    <property type="match status" value="1"/>
</dbReference>
<dbReference type="PRINTS" id="PR00120">
    <property type="entry name" value="HATPASE"/>
</dbReference>
<dbReference type="RefSeq" id="XP_016609006.1">
    <property type="nucleotide sequence ID" value="XM_016752313.1"/>
</dbReference>
<feature type="transmembrane region" description="Helical" evidence="9">
    <location>
        <begin position="1036"/>
        <end position="1062"/>
    </location>
</feature>
<feature type="transmembrane region" description="Helical" evidence="9">
    <location>
        <begin position="286"/>
        <end position="303"/>
    </location>
</feature>
<dbReference type="InterPro" id="IPR050510">
    <property type="entry name" value="Cation_transp_ATPase_P-type"/>
</dbReference>
<dbReference type="OMA" id="ICTIANI"/>
<evidence type="ECO:0000256" key="4">
    <source>
        <dbReference type="ARBA" id="ARBA00022840"/>
    </source>
</evidence>
<keyword evidence="12" id="KW-1185">Reference proteome</keyword>
<comment type="subcellular location">
    <subcellularLocation>
        <location evidence="1">Membrane</location>
        <topology evidence="1">Multi-pass membrane protein</topology>
    </subcellularLocation>
</comment>
<dbReference type="Pfam" id="PF00689">
    <property type="entry name" value="Cation_ATPase_C"/>
    <property type="match status" value="1"/>
</dbReference>
<dbReference type="FunFam" id="3.40.50.1000:FF:000028">
    <property type="entry name" value="Calcium-transporting P-type ATPase, putative"/>
    <property type="match status" value="1"/>
</dbReference>
<feature type="transmembrane region" description="Helical" evidence="9">
    <location>
        <begin position="1145"/>
        <end position="1168"/>
    </location>
</feature>
<dbReference type="Gene3D" id="1.20.1110.10">
    <property type="entry name" value="Calcium-transporting ATPase, transmembrane domain"/>
    <property type="match status" value="1"/>
</dbReference>
<proteinExistence type="inferred from homology"/>
<dbReference type="STRING" id="645134.A0A0L0HIM0"/>
<dbReference type="InterPro" id="IPR023299">
    <property type="entry name" value="ATPase_P-typ_cyto_dom_N"/>
</dbReference>
<dbReference type="InterPro" id="IPR008250">
    <property type="entry name" value="ATPase_P-typ_transduc_dom_A_sf"/>
</dbReference>
<dbReference type="Pfam" id="PF00122">
    <property type="entry name" value="E1-E2_ATPase"/>
    <property type="match status" value="1"/>
</dbReference>
<dbReference type="AlphaFoldDB" id="A0A0L0HIM0"/>
<feature type="transmembrane region" description="Helical" evidence="9">
    <location>
        <begin position="1114"/>
        <end position="1133"/>
    </location>
</feature>
<dbReference type="PROSITE" id="PS00154">
    <property type="entry name" value="ATPASE_E1_E2"/>
    <property type="match status" value="1"/>
</dbReference>
<dbReference type="NCBIfam" id="TIGR01494">
    <property type="entry name" value="ATPase_P-type"/>
    <property type="match status" value="2"/>
</dbReference>
<evidence type="ECO:0000256" key="7">
    <source>
        <dbReference type="ARBA" id="ARBA00023136"/>
    </source>
</evidence>
<dbReference type="InParanoid" id="A0A0L0HIM0"/>
<dbReference type="InterPro" id="IPR044492">
    <property type="entry name" value="P_typ_ATPase_HD_dom"/>
</dbReference>
<dbReference type="FunFam" id="3.40.50.1000:FF:000001">
    <property type="entry name" value="Phospholipid-transporting ATPase IC"/>
    <property type="match status" value="1"/>
</dbReference>
<dbReference type="Gene3D" id="3.40.50.1000">
    <property type="entry name" value="HAD superfamily/HAD-like"/>
    <property type="match status" value="1"/>
</dbReference>
<evidence type="ECO:0000256" key="3">
    <source>
        <dbReference type="ARBA" id="ARBA00022741"/>
    </source>
</evidence>
<feature type="domain" description="Cation-transporting P-type ATPase N-terminal" evidence="10">
    <location>
        <begin position="209"/>
        <end position="283"/>
    </location>
</feature>
<dbReference type="InterPro" id="IPR036412">
    <property type="entry name" value="HAD-like_sf"/>
</dbReference>
<organism evidence="11 12">
    <name type="scientific">Spizellomyces punctatus (strain DAOM BR117)</name>
    <dbReference type="NCBI Taxonomy" id="645134"/>
    <lineage>
        <taxon>Eukaryota</taxon>
        <taxon>Fungi</taxon>
        <taxon>Fungi incertae sedis</taxon>
        <taxon>Chytridiomycota</taxon>
        <taxon>Chytridiomycota incertae sedis</taxon>
        <taxon>Chytridiomycetes</taxon>
        <taxon>Spizellomycetales</taxon>
        <taxon>Spizellomycetaceae</taxon>
        <taxon>Spizellomyces</taxon>
    </lineage>
</organism>
<dbReference type="GeneID" id="27687540"/>
<dbReference type="PANTHER" id="PTHR43294">
    <property type="entry name" value="SODIUM/POTASSIUM-TRANSPORTING ATPASE SUBUNIT ALPHA"/>
    <property type="match status" value="1"/>
</dbReference>
<comment type="similarity">
    <text evidence="8">Belongs to the cation transport ATPase (P-type) (TC 3.A.3) family.</text>
</comment>
<dbReference type="VEuPathDB" id="FungiDB:SPPG_04066"/>
<dbReference type="SFLD" id="SFLDS00003">
    <property type="entry name" value="Haloacid_Dehalogenase"/>
    <property type="match status" value="1"/>
</dbReference>
<dbReference type="SFLD" id="SFLDF00027">
    <property type="entry name" value="p-type_atpase"/>
    <property type="match status" value="1"/>
</dbReference>
<dbReference type="SFLD" id="SFLDG00002">
    <property type="entry name" value="C1.7:_P-type_atpase_like"/>
    <property type="match status" value="1"/>
</dbReference>
<keyword evidence="2 9" id="KW-0812">Transmembrane</keyword>
<dbReference type="Pfam" id="PF08282">
    <property type="entry name" value="Hydrolase_3"/>
    <property type="match status" value="1"/>
</dbReference>
<evidence type="ECO:0000256" key="6">
    <source>
        <dbReference type="ARBA" id="ARBA00022989"/>
    </source>
</evidence>
<dbReference type="GO" id="GO:1990573">
    <property type="term" value="P:potassium ion import across plasma membrane"/>
    <property type="evidence" value="ECO:0007669"/>
    <property type="project" value="TreeGrafter"/>
</dbReference>
<evidence type="ECO:0000256" key="8">
    <source>
        <dbReference type="ARBA" id="ARBA00038148"/>
    </source>
</evidence>
<dbReference type="SUPFAM" id="SSF81653">
    <property type="entry name" value="Calcium ATPase, transduction domain A"/>
    <property type="match status" value="1"/>
</dbReference>
<evidence type="ECO:0000256" key="9">
    <source>
        <dbReference type="SAM" id="Phobius"/>
    </source>
</evidence>
<dbReference type="Pfam" id="PF13246">
    <property type="entry name" value="Cation_ATPase"/>
    <property type="match status" value="1"/>
</dbReference>
<dbReference type="InterPro" id="IPR023214">
    <property type="entry name" value="HAD_sf"/>
</dbReference>
<dbReference type="GO" id="GO:0005524">
    <property type="term" value="F:ATP binding"/>
    <property type="evidence" value="ECO:0007669"/>
    <property type="project" value="UniProtKB-KW"/>
</dbReference>
<sequence>MATHLDGSEAELRSVSVKLDGRASIEHQLDIHVLDLVDAVDNADIALDDVLQGLKYVMEYRIKGGKMPHLDGALMERLLEGLLQNMGHNEGNLIRRRPTPEADIAFVLFGEFLEEVEEFREAVAKKSATDLRHCLKFHRRCQPFSTAEEREDAAGVLALLLRHFPQHDWKELVKEDEHDDVEKLMKEYKEKFERPAMPPAQDVYPPQALYFDKNTEALAQMFGSDLNNGLPSSRIPQLVDHYGPNQLPSPPKESALYMLWTQFTDFMVLILIAAAVAQFATQDYKAGIVLLVVVFMNVTIGFTQEYKANKALEALLSLSVPKATVVRDGKQEVVDSVVLVPGDIVVLEEGDAVPADLRLCEVAQLEIVEVILTGEALAIPKGVRTIRKRTRRLPLGECKGNAFMTTVVGRGRGKGIVVRTGNNTEIGKISTAITAAPKRKTSLQIKLARLGKWLVGLSIFLCALIIVIGIAYKRDAVEMVKIGVSLAVSVIPEGLVAVVTVTMALGVVRMARRHAIVRKLPSVETLGSVNVICSDKTGTLTEGKMGTAELWTSDNALFTFTQSTNMDPNAGNARKCGYLPLADALVNPVQHTKLDSESRANATDVPKTLGGMPTHLLAGTMAASLCNNSNIVWDEETSAWKPIGDPTEVAMIIAAQKVGFPREWFHDNGLKKIGEYAFDSDRKLMSVIYQQADGEDMANRFTAGTTFVFTKGAPEGVLQKSTHYLPPASDTSDFFKFLQNVTPEPVSDQFVELVSQKASTMASSGLRVLALAMRHVTAQEAEEIINAKKESAAEQKLTFIGLIGLIDPAKEGVKQSVATCKRAGIKVVMITGDHVATASAIAKQLGIMDPNRTSESRAMKGYEIDLLSEEQLAALRPFPVVFARVSPDNKLKIVKALQSRGYSVAMTGDGVNDAPAIKQADVGVAMGISGTEITKQAADIVLADDNFSTIVEAVREGRGVFDNIQKFVVYLLSCNSAEIFLFLITTICNIPAPFTTIMILWANIIADVPPAMSLGVEPHEVDIMDRKPRPLNEGVLTLPTSLLVLAQGLMLSSITFGVYMIARNHGINGPTTLQYQQSLAFMTLTIMQLTQSFFSRSISHSIFRTGILGNKWLVGAYILSLGCVILGTYVPGFNDWLGLEDIGGIGWGIIVACLVIQFVLVELVKLGYRSYRRHALLRGRGSDEYTEMHEEVRV</sequence>
<dbReference type="GO" id="GO:0005886">
    <property type="term" value="C:plasma membrane"/>
    <property type="evidence" value="ECO:0007669"/>
    <property type="project" value="TreeGrafter"/>
</dbReference>
<dbReference type="SUPFAM" id="SSF81665">
    <property type="entry name" value="Calcium ATPase, transmembrane domain M"/>
    <property type="match status" value="1"/>
</dbReference>
<keyword evidence="3" id="KW-0547">Nucleotide-binding</keyword>
<feature type="transmembrane region" description="Helical" evidence="9">
    <location>
        <begin position="967"/>
        <end position="992"/>
    </location>
</feature>
<dbReference type="Gene3D" id="3.40.1110.10">
    <property type="entry name" value="Calcium-transporting ATPase, cytoplasmic domain N"/>
    <property type="match status" value="1"/>
</dbReference>
<evidence type="ECO:0000259" key="10">
    <source>
        <dbReference type="SMART" id="SM00831"/>
    </source>
</evidence>
<feature type="transmembrane region" description="Helical" evidence="9">
    <location>
        <begin position="453"/>
        <end position="472"/>
    </location>
</feature>
<dbReference type="SUPFAM" id="SSF56784">
    <property type="entry name" value="HAD-like"/>
    <property type="match status" value="1"/>
</dbReference>
<evidence type="ECO:0000256" key="2">
    <source>
        <dbReference type="ARBA" id="ARBA00022692"/>
    </source>
</evidence>
<dbReference type="PRINTS" id="PR00119">
    <property type="entry name" value="CATATPASE"/>
</dbReference>
<dbReference type="InterPro" id="IPR006068">
    <property type="entry name" value="ATPase_P-typ_cation-transptr_C"/>
</dbReference>
<keyword evidence="7 9" id="KW-0472">Membrane</keyword>
<dbReference type="InterPro" id="IPR023298">
    <property type="entry name" value="ATPase_P-typ_TM_dom_sf"/>
</dbReference>
<dbReference type="SMART" id="SM00831">
    <property type="entry name" value="Cation_ATPase_N"/>
    <property type="match status" value="1"/>
</dbReference>
<name>A0A0L0HIM0_SPIPD</name>
<keyword evidence="6 9" id="KW-1133">Transmembrane helix</keyword>
<evidence type="ECO:0000313" key="12">
    <source>
        <dbReference type="Proteomes" id="UP000053201"/>
    </source>
</evidence>
<keyword evidence="5" id="KW-1278">Translocase</keyword>
<evidence type="ECO:0000313" key="11">
    <source>
        <dbReference type="EMBL" id="KND00967.1"/>
    </source>
</evidence>
<feature type="transmembrane region" description="Helical" evidence="9">
    <location>
        <begin position="256"/>
        <end position="280"/>
    </location>
</feature>
<evidence type="ECO:0000256" key="1">
    <source>
        <dbReference type="ARBA" id="ARBA00004141"/>
    </source>
</evidence>
<gene>
    <name evidence="11" type="ORF">SPPG_04066</name>
</gene>
<dbReference type="GO" id="GO:1902600">
    <property type="term" value="P:proton transmembrane transport"/>
    <property type="evidence" value="ECO:0007669"/>
    <property type="project" value="TreeGrafter"/>
</dbReference>
<keyword evidence="4" id="KW-0067">ATP-binding</keyword>
<dbReference type="GO" id="GO:0036376">
    <property type="term" value="P:sodium ion export across plasma membrane"/>
    <property type="evidence" value="ECO:0007669"/>
    <property type="project" value="TreeGrafter"/>
</dbReference>
<evidence type="ECO:0000256" key="5">
    <source>
        <dbReference type="ARBA" id="ARBA00022967"/>
    </source>
</evidence>
<dbReference type="GO" id="GO:0005391">
    <property type="term" value="F:P-type sodium:potassium-exchanging transporter activity"/>
    <property type="evidence" value="ECO:0007669"/>
    <property type="project" value="TreeGrafter"/>
</dbReference>
<dbReference type="Pfam" id="PF00690">
    <property type="entry name" value="Cation_ATPase_N"/>
    <property type="match status" value="1"/>
</dbReference>
<dbReference type="eggNOG" id="KOG0202">
    <property type="taxonomic scope" value="Eukaryota"/>
</dbReference>
<dbReference type="InterPro" id="IPR059000">
    <property type="entry name" value="ATPase_P-type_domA"/>
</dbReference>
<dbReference type="Proteomes" id="UP000053201">
    <property type="component" value="Unassembled WGS sequence"/>
</dbReference>
<dbReference type="GO" id="GO:0030007">
    <property type="term" value="P:intracellular potassium ion homeostasis"/>
    <property type="evidence" value="ECO:0007669"/>
    <property type="project" value="TreeGrafter"/>
</dbReference>
<dbReference type="InterPro" id="IPR004014">
    <property type="entry name" value="ATPase_P-typ_cation-transptr_N"/>
</dbReference>
<dbReference type="InterPro" id="IPR018303">
    <property type="entry name" value="ATPase_P-typ_P_site"/>
</dbReference>
<dbReference type="EMBL" id="KQ257455">
    <property type="protein sequence ID" value="KND00967.1"/>
    <property type="molecule type" value="Genomic_DNA"/>
</dbReference>
<dbReference type="GO" id="GO:0016887">
    <property type="term" value="F:ATP hydrolysis activity"/>
    <property type="evidence" value="ECO:0007669"/>
    <property type="project" value="InterPro"/>
</dbReference>
<reference evidence="11 12" key="1">
    <citation type="submission" date="2009-08" db="EMBL/GenBank/DDBJ databases">
        <title>The Genome Sequence of Spizellomyces punctatus strain DAOM BR117.</title>
        <authorList>
            <consortium name="The Broad Institute Genome Sequencing Platform"/>
            <person name="Russ C."/>
            <person name="Cuomo C."/>
            <person name="Shea T."/>
            <person name="Young S.K."/>
            <person name="Zeng Q."/>
            <person name="Koehrsen M."/>
            <person name="Haas B."/>
            <person name="Borodovsky M."/>
            <person name="Guigo R."/>
            <person name="Alvarado L."/>
            <person name="Berlin A."/>
            <person name="Bochicchio J."/>
            <person name="Borenstein D."/>
            <person name="Chapman S."/>
            <person name="Chen Z."/>
            <person name="Engels R."/>
            <person name="Freedman E."/>
            <person name="Gellesch M."/>
            <person name="Goldberg J."/>
            <person name="Griggs A."/>
            <person name="Gujja S."/>
            <person name="Heiman D."/>
            <person name="Hepburn T."/>
            <person name="Howarth C."/>
            <person name="Jen D."/>
            <person name="Larson L."/>
            <person name="Lewis B."/>
            <person name="Mehta T."/>
            <person name="Park D."/>
            <person name="Pearson M."/>
            <person name="Roberts A."/>
            <person name="Saif S."/>
            <person name="Shenoy N."/>
            <person name="Sisk P."/>
            <person name="Stolte C."/>
            <person name="Sykes S."/>
            <person name="Thomson T."/>
            <person name="Walk T."/>
            <person name="White J."/>
            <person name="Yandava C."/>
            <person name="Burger G."/>
            <person name="Gray M.W."/>
            <person name="Holland P.W.H."/>
            <person name="King N."/>
            <person name="Lang F.B.F."/>
            <person name="Roger A.J."/>
            <person name="Ruiz-Trillo I."/>
            <person name="Lander E."/>
            <person name="Nusbaum C."/>
        </authorList>
    </citation>
    <scope>NUCLEOTIDE SEQUENCE [LARGE SCALE GENOMIC DNA]</scope>
    <source>
        <strain evidence="11 12">DAOM BR117</strain>
    </source>
</reference>
<feature type="transmembrane region" description="Helical" evidence="9">
    <location>
        <begin position="484"/>
        <end position="508"/>
    </location>
</feature>
<dbReference type="PANTHER" id="PTHR43294:SF20">
    <property type="entry name" value="P-TYPE ATPASE"/>
    <property type="match status" value="1"/>
</dbReference>
<dbReference type="SUPFAM" id="SSF81660">
    <property type="entry name" value="Metal cation-transporting ATPase, ATP-binding domain N"/>
    <property type="match status" value="1"/>
</dbReference>
<dbReference type="GO" id="GO:0006883">
    <property type="term" value="P:intracellular sodium ion homeostasis"/>
    <property type="evidence" value="ECO:0007669"/>
    <property type="project" value="TreeGrafter"/>
</dbReference>
<dbReference type="GO" id="GO:0005384">
    <property type="term" value="F:manganese ion transmembrane transporter activity"/>
    <property type="evidence" value="ECO:0007669"/>
    <property type="project" value="UniProtKB-ARBA"/>
</dbReference>
<dbReference type="InterPro" id="IPR001757">
    <property type="entry name" value="P_typ_ATPase"/>
</dbReference>